<gene>
    <name evidence="6" type="ORF">Hsar01_03077</name>
</gene>
<evidence type="ECO:0000313" key="7">
    <source>
        <dbReference type="Proteomes" id="UP001476282"/>
    </source>
</evidence>
<comment type="similarity">
    <text evidence="4">Belongs to the flavoredoxin family.</text>
</comment>
<dbReference type="Proteomes" id="UP001476282">
    <property type="component" value="Unassembled WGS sequence"/>
</dbReference>
<keyword evidence="7" id="KW-1185">Reference proteome</keyword>
<sequence length="217" mass="23175">MIVKAKAPKLLGNLPLLMELDLLGTHADRAYPILASLVTPRPIAWVSTTHDDGSANLAPFSFFNVFGADPPLVAFAPGNRPDGNPKDTARNLARTGEFVVNLVSPELAESMVQTAASLPPGESEPDRLGLAMLPGSCVAAPRVAAAPAALECKVHSIQQIGSNRLVLGIVHLAHIREEIIDPATLRIVQEKHTPVGRMASPNWYCTTDALFEIERPA</sequence>
<dbReference type="SMART" id="SM00903">
    <property type="entry name" value="Flavin_Reduct"/>
    <property type="match status" value="1"/>
</dbReference>
<dbReference type="SUPFAM" id="SSF50475">
    <property type="entry name" value="FMN-binding split barrel"/>
    <property type="match status" value="1"/>
</dbReference>
<dbReference type="PANTHER" id="PTHR33798">
    <property type="entry name" value="FLAVOPROTEIN OXYGENASE"/>
    <property type="match status" value="1"/>
</dbReference>
<comment type="cofactor">
    <cofactor evidence="1">
        <name>FMN</name>
        <dbReference type="ChEBI" id="CHEBI:58210"/>
    </cofactor>
</comment>
<dbReference type="RefSeq" id="WP_353567947.1">
    <property type="nucleotide sequence ID" value="NZ_BAABRI010000018.1"/>
</dbReference>
<proteinExistence type="inferred from homology"/>
<dbReference type="InterPro" id="IPR012349">
    <property type="entry name" value="Split_barrel_FMN-bd"/>
</dbReference>
<dbReference type="EMBL" id="BAABRI010000018">
    <property type="protein sequence ID" value="GAA5483843.1"/>
    <property type="molecule type" value="Genomic_DNA"/>
</dbReference>
<evidence type="ECO:0000256" key="3">
    <source>
        <dbReference type="ARBA" id="ARBA00022643"/>
    </source>
</evidence>
<feature type="domain" description="Flavin reductase like" evidence="5">
    <location>
        <begin position="37"/>
        <end position="194"/>
    </location>
</feature>
<evidence type="ECO:0000313" key="6">
    <source>
        <dbReference type="EMBL" id="GAA5483843.1"/>
    </source>
</evidence>
<accession>A0ABP9UVF5</accession>
<dbReference type="InterPro" id="IPR002563">
    <property type="entry name" value="Flavin_Rdtase-like_dom"/>
</dbReference>
<protein>
    <recommendedName>
        <fullName evidence="5">Flavin reductase like domain-containing protein</fullName>
    </recommendedName>
</protein>
<keyword evidence="2" id="KW-0285">Flavoprotein</keyword>
<evidence type="ECO:0000256" key="2">
    <source>
        <dbReference type="ARBA" id="ARBA00022630"/>
    </source>
</evidence>
<comment type="caution">
    <text evidence="6">The sequence shown here is derived from an EMBL/GenBank/DDBJ whole genome shotgun (WGS) entry which is preliminary data.</text>
</comment>
<dbReference type="Gene3D" id="2.30.110.10">
    <property type="entry name" value="Electron Transport, Fmn-binding Protein, Chain A"/>
    <property type="match status" value="1"/>
</dbReference>
<evidence type="ECO:0000256" key="4">
    <source>
        <dbReference type="ARBA" id="ARBA00038054"/>
    </source>
</evidence>
<evidence type="ECO:0000256" key="1">
    <source>
        <dbReference type="ARBA" id="ARBA00001917"/>
    </source>
</evidence>
<name>A0ABP9UVF5_9BACT</name>
<dbReference type="PANTHER" id="PTHR33798:SF5">
    <property type="entry name" value="FLAVIN REDUCTASE LIKE DOMAIN-CONTAINING PROTEIN"/>
    <property type="match status" value="1"/>
</dbReference>
<dbReference type="Pfam" id="PF01613">
    <property type="entry name" value="Flavin_Reduct"/>
    <property type="match status" value="1"/>
</dbReference>
<evidence type="ECO:0000259" key="5">
    <source>
        <dbReference type="SMART" id="SM00903"/>
    </source>
</evidence>
<keyword evidence="3" id="KW-0288">FMN</keyword>
<organism evidence="6 7">
    <name type="scientific">Haloferula sargassicola</name>
    <dbReference type="NCBI Taxonomy" id="490096"/>
    <lineage>
        <taxon>Bacteria</taxon>
        <taxon>Pseudomonadati</taxon>
        <taxon>Verrucomicrobiota</taxon>
        <taxon>Verrucomicrobiia</taxon>
        <taxon>Verrucomicrobiales</taxon>
        <taxon>Verrucomicrobiaceae</taxon>
        <taxon>Haloferula</taxon>
    </lineage>
</organism>
<reference evidence="6 7" key="1">
    <citation type="submission" date="2024-02" db="EMBL/GenBank/DDBJ databases">
        <title>Haloferula sargassicola NBRC 104335.</title>
        <authorList>
            <person name="Ichikawa N."/>
            <person name="Katano-Makiyama Y."/>
            <person name="Hidaka K."/>
        </authorList>
    </citation>
    <scope>NUCLEOTIDE SEQUENCE [LARGE SCALE GENOMIC DNA]</scope>
    <source>
        <strain evidence="6 7">NBRC 104335</strain>
    </source>
</reference>